<organism evidence="1 2">
    <name type="scientific">Paraglaciecola chathamensis S18K6</name>
    <dbReference type="NCBI Taxonomy" id="1127672"/>
    <lineage>
        <taxon>Bacteria</taxon>
        <taxon>Pseudomonadati</taxon>
        <taxon>Pseudomonadota</taxon>
        <taxon>Gammaproteobacteria</taxon>
        <taxon>Alteromonadales</taxon>
        <taxon>Alteromonadaceae</taxon>
        <taxon>Paraglaciecola</taxon>
    </lineage>
</organism>
<evidence type="ECO:0000313" key="2">
    <source>
        <dbReference type="Proteomes" id="UP000006320"/>
    </source>
</evidence>
<reference evidence="1 2" key="1">
    <citation type="journal article" date="2017" name="Antonie Van Leeuwenhoek">
        <title>Rhizobium rhizosphaerae sp. nov., a novel species isolated from rice rhizosphere.</title>
        <authorList>
            <person name="Zhao J.J."/>
            <person name="Zhang J."/>
            <person name="Zhang R.J."/>
            <person name="Zhang C.W."/>
            <person name="Yin H.Q."/>
            <person name="Zhang X.X."/>
        </authorList>
    </citation>
    <scope>NUCLEOTIDE SEQUENCE [LARGE SCALE GENOMIC DNA]</scope>
    <source>
        <strain evidence="1 2">S18K6</strain>
    </source>
</reference>
<dbReference type="AlphaFoldDB" id="A0AAV3USV8"/>
<sequence>MALGKSTIKVFPQSNKYILLTSLPVDIINCVVNTLELAVSLPD</sequence>
<protein>
    <submittedName>
        <fullName evidence="1">Uncharacterized protein</fullName>
    </submittedName>
</protein>
<gene>
    <name evidence="1" type="ORF">GCHA_0148</name>
</gene>
<dbReference type="Proteomes" id="UP000006320">
    <property type="component" value="Unassembled WGS sequence"/>
</dbReference>
<comment type="caution">
    <text evidence="1">The sequence shown here is derived from an EMBL/GenBank/DDBJ whole genome shotgun (WGS) entry which is preliminary data.</text>
</comment>
<dbReference type="EMBL" id="BAEM01000004">
    <property type="protein sequence ID" value="GAC08114.1"/>
    <property type="molecule type" value="Genomic_DNA"/>
</dbReference>
<evidence type="ECO:0000313" key="1">
    <source>
        <dbReference type="EMBL" id="GAC08114.1"/>
    </source>
</evidence>
<name>A0AAV3USV8_9ALTE</name>
<proteinExistence type="predicted"/>
<accession>A0AAV3USV8</accession>